<evidence type="ECO:0008006" key="4">
    <source>
        <dbReference type="Google" id="ProtNLM"/>
    </source>
</evidence>
<dbReference type="EMBL" id="NAJM01000006">
    <property type="protein sequence ID" value="RVX73804.1"/>
    <property type="molecule type" value="Genomic_DNA"/>
</dbReference>
<dbReference type="AlphaFoldDB" id="A0A438NDD3"/>
<organism evidence="2 3">
    <name type="scientific">Exophiala mesophila</name>
    <name type="common">Black yeast-like fungus</name>
    <dbReference type="NCBI Taxonomy" id="212818"/>
    <lineage>
        <taxon>Eukaryota</taxon>
        <taxon>Fungi</taxon>
        <taxon>Dikarya</taxon>
        <taxon>Ascomycota</taxon>
        <taxon>Pezizomycotina</taxon>
        <taxon>Eurotiomycetes</taxon>
        <taxon>Chaetothyriomycetidae</taxon>
        <taxon>Chaetothyriales</taxon>
        <taxon>Herpotrichiellaceae</taxon>
        <taxon>Exophiala</taxon>
    </lineage>
</organism>
<evidence type="ECO:0000313" key="3">
    <source>
        <dbReference type="Proteomes" id="UP000288859"/>
    </source>
</evidence>
<accession>A0A438NDD3</accession>
<feature type="region of interest" description="Disordered" evidence="1">
    <location>
        <begin position="47"/>
        <end position="73"/>
    </location>
</feature>
<feature type="compositionally biased region" description="Basic and acidic residues" evidence="1">
    <location>
        <begin position="56"/>
        <end position="73"/>
    </location>
</feature>
<gene>
    <name evidence="2" type="ORF">B0A52_02694</name>
</gene>
<protein>
    <recommendedName>
        <fullName evidence="4">Zinc-ribbon domain-containing protein</fullName>
    </recommendedName>
</protein>
<evidence type="ECO:0000313" key="2">
    <source>
        <dbReference type="EMBL" id="RVX73804.1"/>
    </source>
</evidence>
<reference evidence="2 3" key="1">
    <citation type="submission" date="2017-03" db="EMBL/GenBank/DDBJ databases">
        <title>Genomes of endolithic fungi from Antarctica.</title>
        <authorList>
            <person name="Coleine C."/>
            <person name="Masonjones S."/>
            <person name="Stajich J.E."/>
        </authorList>
    </citation>
    <scope>NUCLEOTIDE SEQUENCE [LARGE SCALE GENOMIC DNA]</scope>
    <source>
        <strain evidence="2 3">CCFEE 6314</strain>
    </source>
</reference>
<proteinExistence type="predicted"/>
<dbReference type="VEuPathDB" id="FungiDB:PV10_02512"/>
<evidence type="ECO:0000256" key="1">
    <source>
        <dbReference type="SAM" id="MobiDB-lite"/>
    </source>
</evidence>
<dbReference type="Proteomes" id="UP000288859">
    <property type="component" value="Unassembled WGS sequence"/>
</dbReference>
<dbReference type="OrthoDB" id="4161192at2759"/>
<sequence>MFPRRRSPLLGAAVVYGASRSGARRGMQVEAERQAAMQAQAQQQQAAYQAQMQRENQQKAESDKQKEEMLNKERELARKEAELEVRERAANRPDDRFLAPPAYGGLDVLFCTKCGNQCKVGDKFCGGCGLKLPPPTDLA</sequence>
<comment type="caution">
    <text evidence="2">The sequence shown here is derived from an EMBL/GenBank/DDBJ whole genome shotgun (WGS) entry which is preliminary data.</text>
</comment>
<name>A0A438NDD3_EXOME</name>